<sequence>MLQTSGTPPIPAQNFPVLDSYIDVDFAELFGASVALSDGELDLGGAADDNRDGMVLLNGDGIDICVAVDAAVVVDDDDDDDDDGGGGGEIDLRTETSFSLLLTSELSQLDLGSSSRSSDTWASLTVIDTAQEGKASHAIAAPDMNSIHRVRHDEMHHQINNKSRPTTTSPENAPVHTPTTRVELRTLYDRFPDMCPSVPAPAPTFSNRGSSTQNHSTYVRSAPTTPRKYGAPDSRRLAESFASRTPLPGNLPIAPRMLKESLRDWYQMPGFMARCRREQAADPYPHLDMKEGWNRARCQGEQWHGAFARAWRAPSRKMLDFMETREQLARFSWGEQADSIVVDGGGVAEGAFERIFRGGGCGDGEDGGAGDEEEAGGVVGREETLVL</sequence>
<organism evidence="2 3">
    <name type="scientific">Monilinia vaccinii-corymbosi</name>
    <dbReference type="NCBI Taxonomy" id="61207"/>
    <lineage>
        <taxon>Eukaryota</taxon>
        <taxon>Fungi</taxon>
        <taxon>Dikarya</taxon>
        <taxon>Ascomycota</taxon>
        <taxon>Pezizomycotina</taxon>
        <taxon>Leotiomycetes</taxon>
        <taxon>Helotiales</taxon>
        <taxon>Sclerotiniaceae</taxon>
        <taxon>Monilinia</taxon>
    </lineage>
</organism>
<gene>
    <name evidence="2" type="ORF">DSL72_004824</name>
</gene>
<dbReference type="OrthoDB" id="3518858at2759"/>
<protein>
    <submittedName>
        <fullName evidence="2">Uncharacterized protein</fullName>
    </submittedName>
</protein>
<name>A0A8A3P080_9HELO</name>
<feature type="region of interest" description="Disordered" evidence="1">
    <location>
        <begin position="159"/>
        <end position="179"/>
    </location>
</feature>
<evidence type="ECO:0000313" key="3">
    <source>
        <dbReference type="Proteomes" id="UP000672032"/>
    </source>
</evidence>
<dbReference type="EMBL" id="CP063405">
    <property type="protein sequence ID" value="QSZ30302.1"/>
    <property type="molecule type" value="Genomic_DNA"/>
</dbReference>
<evidence type="ECO:0000313" key="2">
    <source>
        <dbReference type="EMBL" id="QSZ30302.1"/>
    </source>
</evidence>
<proteinExistence type="predicted"/>
<dbReference type="Proteomes" id="UP000672032">
    <property type="component" value="Chromosome 1"/>
</dbReference>
<evidence type="ECO:0000256" key="1">
    <source>
        <dbReference type="SAM" id="MobiDB-lite"/>
    </source>
</evidence>
<accession>A0A8A3P080</accession>
<feature type="region of interest" description="Disordered" evidence="1">
    <location>
        <begin position="203"/>
        <end position="233"/>
    </location>
</feature>
<feature type="compositionally biased region" description="Polar residues" evidence="1">
    <location>
        <begin position="204"/>
        <end position="224"/>
    </location>
</feature>
<dbReference type="AlphaFoldDB" id="A0A8A3P080"/>
<feature type="compositionally biased region" description="Polar residues" evidence="1">
    <location>
        <begin position="159"/>
        <end position="171"/>
    </location>
</feature>
<keyword evidence="3" id="KW-1185">Reference proteome</keyword>
<reference evidence="2" key="1">
    <citation type="submission" date="2020-10" db="EMBL/GenBank/DDBJ databases">
        <title>Genome Sequence of Monilinia vaccinii-corymbosi Sheds Light on Mummy Berry Disease Infection of Blueberry and Mating Type.</title>
        <authorList>
            <person name="Yow A.G."/>
            <person name="Zhang Y."/>
            <person name="Bansal K."/>
            <person name="Eacker S.M."/>
            <person name="Sullivan S."/>
            <person name="Liachko I."/>
            <person name="Cubeta M.A."/>
            <person name="Rollins J.A."/>
            <person name="Ashrafi H."/>
        </authorList>
    </citation>
    <scope>NUCLEOTIDE SEQUENCE</scope>
    <source>
        <strain evidence="2">RL-1</strain>
    </source>
</reference>